<accession>A0A1J4N207</accession>
<dbReference type="OrthoDB" id="8968066at2"/>
<evidence type="ECO:0000256" key="1">
    <source>
        <dbReference type="ARBA" id="ARBA00006217"/>
    </source>
</evidence>
<evidence type="ECO:0000256" key="3">
    <source>
        <dbReference type="ARBA" id="ARBA00022723"/>
    </source>
</evidence>
<dbReference type="STRING" id="1844.UG56_022770"/>
<name>A0A1J4N207_9ACTN</name>
<dbReference type="InterPro" id="IPR001765">
    <property type="entry name" value="Carbonic_anhydrase"/>
</dbReference>
<comment type="cofactor">
    <cofactor evidence="7">
        <name>Zn(2+)</name>
        <dbReference type="ChEBI" id="CHEBI:29105"/>
    </cofactor>
    <text evidence="7">Binds 1 zinc ion per subunit.</text>
</comment>
<dbReference type="GO" id="GO:0004089">
    <property type="term" value="F:carbonate dehydratase activity"/>
    <property type="evidence" value="ECO:0007669"/>
    <property type="project" value="UniProtKB-EC"/>
</dbReference>
<dbReference type="GO" id="GO:0008270">
    <property type="term" value="F:zinc ion binding"/>
    <property type="evidence" value="ECO:0007669"/>
    <property type="project" value="InterPro"/>
</dbReference>
<evidence type="ECO:0000313" key="9">
    <source>
        <dbReference type="Proteomes" id="UP000033772"/>
    </source>
</evidence>
<dbReference type="EMBL" id="JZDQ02000039">
    <property type="protein sequence ID" value="OIJ24417.1"/>
    <property type="molecule type" value="Genomic_DNA"/>
</dbReference>
<dbReference type="Gene3D" id="3.40.1050.10">
    <property type="entry name" value="Carbonic anhydrase"/>
    <property type="match status" value="1"/>
</dbReference>
<feature type="binding site" evidence="7">
    <location>
        <position position="36"/>
    </location>
    <ligand>
        <name>Zn(2+)</name>
        <dbReference type="ChEBI" id="CHEBI:29105"/>
    </ligand>
</feature>
<protein>
    <recommendedName>
        <fullName evidence="2">carbonic anhydrase</fullName>
        <ecNumber evidence="2">4.2.1.1</ecNumber>
    </recommendedName>
</protein>
<feature type="binding site" evidence="7">
    <location>
        <position position="38"/>
    </location>
    <ligand>
        <name>Zn(2+)</name>
        <dbReference type="ChEBI" id="CHEBI:29105"/>
    </ligand>
</feature>
<evidence type="ECO:0000256" key="4">
    <source>
        <dbReference type="ARBA" id="ARBA00022833"/>
    </source>
</evidence>
<feature type="binding site" evidence="7">
    <location>
        <position position="92"/>
    </location>
    <ligand>
        <name>Zn(2+)</name>
        <dbReference type="ChEBI" id="CHEBI:29105"/>
    </ligand>
</feature>
<comment type="caution">
    <text evidence="8">The sequence shown here is derived from an EMBL/GenBank/DDBJ whole genome shotgun (WGS) entry which is preliminary data.</text>
</comment>
<organism evidence="8 9">
    <name type="scientific">Nocardioides luteus</name>
    <dbReference type="NCBI Taxonomy" id="1844"/>
    <lineage>
        <taxon>Bacteria</taxon>
        <taxon>Bacillati</taxon>
        <taxon>Actinomycetota</taxon>
        <taxon>Actinomycetes</taxon>
        <taxon>Propionibacteriales</taxon>
        <taxon>Nocardioidaceae</taxon>
        <taxon>Nocardioides</taxon>
    </lineage>
</organism>
<feature type="binding site" evidence="7">
    <location>
        <position position="89"/>
    </location>
    <ligand>
        <name>Zn(2+)</name>
        <dbReference type="ChEBI" id="CHEBI:29105"/>
    </ligand>
</feature>
<gene>
    <name evidence="8" type="ORF">UG56_022770</name>
</gene>
<dbReference type="InterPro" id="IPR036874">
    <property type="entry name" value="Carbonic_anhydrase_sf"/>
</dbReference>
<keyword evidence="3 7" id="KW-0479">Metal-binding</keyword>
<comment type="similarity">
    <text evidence="1">Belongs to the beta-class carbonic anhydrase family.</text>
</comment>
<dbReference type="SUPFAM" id="SSF53056">
    <property type="entry name" value="beta-carbonic anhydrase, cab"/>
    <property type="match status" value="1"/>
</dbReference>
<dbReference type="EC" id="4.2.1.1" evidence="2"/>
<proteinExistence type="inferred from homology"/>
<comment type="catalytic activity">
    <reaction evidence="6">
        <text>hydrogencarbonate + H(+) = CO2 + H2O</text>
        <dbReference type="Rhea" id="RHEA:10748"/>
        <dbReference type="ChEBI" id="CHEBI:15377"/>
        <dbReference type="ChEBI" id="CHEBI:15378"/>
        <dbReference type="ChEBI" id="CHEBI:16526"/>
        <dbReference type="ChEBI" id="CHEBI:17544"/>
        <dbReference type="EC" id="4.2.1.1"/>
    </reaction>
</comment>
<evidence type="ECO:0000256" key="2">
    <source>
        <dbReference type="ARBA" id="ARBA00012925"/>
    </source>
</evidence>
<dbReference type="AlphaFoldDB" id="A0A1J4N207"/>
<evidence type="ECO:0000256" key="7">
    <source>
        <dbReference type="PIRSR" id="PIRSR601765-1"/>
    </source>
</evidence>
<keyword evidence="4 7" id="KW-0862">Zinc</keyword>
<dbReference type="RefSeq" id="WP_045548038.1">
    <property type="nucleotide sequence ID" value="NZ_JZDQ02000039.1"/>
</dbReference>
<keyword evidence="9" id="KW-1185">Reference proteome</keyword>
<dbReference type="Pfam" id="PF00484">
    <property type="entry name" value="Pro_CA"/>
    <property type="match status" value="1"/>
</dbReference>
<reference evidence="8" key="1">
    <citation type="submission" date="2016-10" db="EMBL/GenBank/DDBJ databases">
        <title>Draft Genome Sequence of Nocardioides luteus Strain BAFB, an Alkane-Degrading Bacterium Isolated from JP-7 Polluted Soil.</title>
        <authorList>
            <person name="Brown L."/>
            <person name="Ruiz O.N."/>
            <person name="Gunasekera T."/>
        </authorList>
    </citation>
    <scope>NUCLEOTIDE SEQUENCE [LARGE SCALE GENOMIC DNA]</scope>
    <source>
        <strain evidence="8">BAFB</strain>
    </source>
</reference>
<dbReference type="CDD" id="cd03379">
    <property type="entry name" value="beta_CA_cladeD"/>
    <property type="match status" value="1"/>
</dbReference>
<evidence type="ECO:0000256" key="6">
    <source>
        <dbReference type="ARBA" id="ARBA00048348"/>
    </source>
</evidence>
<dbReference type="PANTHER" id="PTHR43175">
    <property type="entry name" value="CARBONIC ANHYDRASE"/>
    <property type="match status" value="1"/>
</dbReference>
<sequence length="164" mass="17642">MADFDDLLAANRDYAEKFDDGGFDGVAHAGVAIVTCMDSRIEPLAMLGLGLGDAKIFRNPGGRVTPQAMEALVLGVHLLNVKRILIVPHTRCAVASNTEAELRAKLAESAGQDASWLHLHVVDDQVRALAEDVAKVRSHPFVPEDVKVGGFIYDVDTGLLNQKV</sequence>
<dbReference type="SMART" id="SM00947">
    <property type="entry name" value="Pro_CA"/>
    <property type="match status" value="1"/>
</dbReference>
<evidence type="ECO:0000313" key="8">
    <source>
        <dbReference type="EMBL" id="OIJ24417.1"/>
    </source>
</evidence>
<comment type="function">
    <text evidence="5">Catalyzes the reversible hydration of carbon dioxide to form bicarbonate.</text>
</comment>
<dbReference type="Proteomes" id="UP000033772">
    <property type="component" value="Unassembled WGS sequence"/>
</dbReference>
<evidence type="ECO:0000256" key="5">
    <source>
        <dbReference type="ARBA" id="ARBA00024993"/>
    </source>
</evidence>
<dbReference type="PANTHER" id="PTHR43175:SF3">
    <property type="entry name" value="CARBON DISULFIDE HYDROLASE"/>
    <property type="match status" value="1"/>
</dbReference>